<proteinExistence type="predicted"/>
<sequence length="214" mass="22507">MTRSLRLVTAALTASAALLLTACGSGGGDSDASDKIEGADGGGATSASPAPSKPSGPDRPEVKLPSTFKAEFVGWSSGDPKKQAILDDGREELRAKYAAIIEANPQSEAVAFYDSGASLTTARKWIKSFVETDDSLVGSVRVYNAKAHISDNGAGVLFYCVDERKSATKNRETKKVTRTPDSPDSVLQYRARLTKSSKGVWQTVSLETVAGGCK</sequence>
<evidence type="ECO:0008006" key="5">
    <source>
        <dbReference type="Google" id="ProtNLM"/>
    </source>
</evidence>
<organism evidence="3 4">
    <name type="scientific">Streptomyces alfalfae</name>
    <dbReference type="NCBI Taxonomy" id="1642299"/>
    <lineage>
        <taxon>Bacteria</taxon>
        <taxon>Bacillati</taxon>
        <taxon>Actinomycetota</taxon>
        <taxon>Actinomycetes</taxon>
        <taxon>Kitasatosporales</taxon>
        <taxon>Streptomycetaceae</taxon>
        <taxon>Streptomyces</taxon>
    </lineage>
</organism>
<protein>
    <recommendedName>
        <fullName evidence="5">Lipoprotein</fullName>
    </recommendedName>
</protein>
<keyword evidence="2" id="KW-0732">Signal</keyword>
<evidence type="ECO:0000313" key="4">
    <source>
        <dbReference type="Proteomes" id="UP000596130"/>
    </source>
</evidence>
<reference evidence="3 4" key="1">
    <citation type="submission" date="2020-12" db="EMBL/GenBank/DDBJ databases">
        <title>Identification and biosynthesis of polyene macrolides produced by Streptomyces alfalfae Men-myco-93-63.</title>
        <authorList>
            <person name="Liu D."/>
            <person name="Li Y."/>
            <person name="Liu L."/>
            <person name="Han X."/>
            <person name="Shen F."/>
        </authorList>
    </citation>
    <scope>NUCLEOTIDE SEQUENCE [LARGE SCALE GENOMIC DNA]</scope>
    <source>
        <strain evidence="3 4">Men-myco-93-63</strain>
    </source>
</reference>
<feature type="region of interest" description="Disordered" evidence="1">
    <location>
        <begin position="26"/>
        <end position="63"/>
    </location>
</feature>
<feature type="signal peptide" evidence="2">
    <location>
        <begin position="1"/>
        <end position="27"/>
    </location>
</feature>
<dbReference type="EMBL" id="CP065959">
    <property type="protein sequence ID" value="QQC90996.1"/>
    <property type="molecule type" value="Genomic_DNA"/>
</dbReference>
<feature type="compositionally biased region" description="Low complexity" evidence="1">
    <location>
        <begin position="45"/>
        <end position="55"/>
    </location>
</feature>
<dbReference type="AlphaFoldDB" id="A0A7T4PIX6"/>
<gene>
    <name evidence="3" type="ORF">I8755_23240</name>
</gene>
<feature type="chain" id="PRO_5039159504" description="Lipoprotein" evidence="2">
    <location>
        <begin position="28"/>
        <end position="214"/>
    </location>
</feature>
<dbReference type="RefSeq" id="WP_198503475.1">
    <property type="nucleotide sequence ID" value="NZ_CP065959.1"/>
</dbReference>
<evidence type="ECO:0000256" key="1">
    <source>
        <dbReference type="SAM" id="MobiDB-lite"/>
    </source>
</evidence>
<evidence type="ECO:0000313" key="3">
    <source>
        <dbReference type="EMBL" id="QQC90996.1"/>
    </source>
</evidence>
<name>A0A7T4PIX6_9ACTN</name>
<evidence type="ECO:0000256" key="2">
    <source>
        <dbReference type="SAM" id="SignalP"/>
    </source>
</evidence>
<accession>A0A7T4PIX6</accession>
<dbReference type="Proteomes" id="UP000596130">
    <property type="component" value="Chromosome"/>
</dbReference>
<dbReference type="PROSITE" id="PS51257">
    <property type="entry name" value="PROKAR_LIPOPROTEIN"/>
    <property type="match status" value="1"/>
</dbReference>